<protein>
    <submittedName>
        <fullName evidence="2">Uncharacterized protein</fullName>
    </submittedName>
</protein>
<feature type="compositionally biased region" description="Basic and acidic residues" evidence="1">
    <location>
        <begin position="340"/>
        <end position="349"/>
    </location>
</feature>
<evidence type="ECO:0000256" key="1">
    <source>
        <dbReference type="SAM" id="MobiDB-lite"/>
    </source>
</evidence>
<evidence type="ECO:0000313" key="2">
    <source>
        <dbReference type="EMBL" id="CAD8777969.1"/>
    </source>
</evidence>
<accession>A0A7S0VAK1</accession>
<gene>
    <name evidence="2" type="ORF">PPAR00522_LOCUS13387</name>
</gene>
<reference evidence="2" key="1">
    <citation type="submission" date="2021-01" db="EMBL/GenBank/DDBJ databases">
        <authorList>
            <person name="Corre E."/>
            <person name="Pelletier E."/>
            <person name="Niang G."/>
            <person name="Scheremetjew M."/>
            <person name="Finn R."/>
            <person name="Kale V."/>
            <person name="Holt S."/>
            <person name="Cochrane G."/>
            <person name="Meng A."/>
            <person name="Brown T."/>
            <person name="Cohen L."/>
        </authorList>
    </citation>
    <scope>NUCLEOTIDE SEQUENCE</scope>
    <source>
        <strain evidence="2">SAG 63-3</strain>
    </source>
</reference>
<sequence length="349" mass="38683">MSSMDQGDLDFDSNIRQGRKGSVVAEQYVQGARIPKDGGAPPDDPPSNEELAKAVQHKVAAAVEMSRKYRHVGWYSAFVAAYMVVLWCQARSYKSGEVVQTLKQAFMPGGATTMTFQTENDVIDYLGNNILLPIWTDPVCGDGQCDYPWEFPSWGNFGCKADCGENPNVTSIVVNVRADFTNHPTITPRVLMTNAVWNLCLQDLARRQRGEADLCWYDSDQTFSEYQINAINSMSVIDGTWYVVVKGDYAGRVYGSIYDVTNSSNPLSIPTTPTWEACKLTRRTSLSATQLAARRLLQAYTQAHRVGGQEGDRILKEAVNNIRSMPELKHLKLGPLPPQDAHDSSKSSV</sequence>
<feature type="region of interest" description="Disordered" evidence="1">
    <location>
        <begin position="330"/>
        <end position="349"/>
    </location>
</feature>
<feature type="region of interest" description="Disordered" evidence="1">
    <location>
        <begin position="1"/>
        <end position="22"/>
    </location>
</feature>
<organism evidence="2">
    <name type="scientific">Polytomella parva</name>
    <dbReference type="NCBI Taxonomy" id="51329"/>
    <lineage>
        <taxon>Eukaryota</taxon>
        <taxon>Viridiplantae</taxon>
        <taxon>Chlorophyta</taxon>
        <taxon>core chlorophytes</taxon>
        <taxon>Chlorophyceae</taxon>
        <taxon>CS clade</taxon>
        <taxon>Chlamydomonadales</taxon>
        <taxon>Chlamydomonadaceae</taxon>
        <taxon>Polytomella</taxon>
    </lineage>
</organism>
<name>A0A7S0VAK1_9CHLO</name>
<dbReference type="EMBL" id="HBFM01020571">
    <property type="protein sequence ID" value="CAD8777969.1"/>
    <property type="molecule type" value="Transcribed_RNA"/>
</dbReference>
<proteinExistence type="predicted"/>
<dbReference type="AlphaFoldDB" id="A0A7S0VAK1"/>